<reference evidence="2" key="1">
    <citation type="submission" date="2021-02" db="EMBL/GenBank/DDBJ databases">
        <authorList>
            <person name="Palmer J.M."/>
        </authorList>
    </citation>
    <scope>NUCLEOTIDE SEQUENCE</scope>
    <source>
        <strain evidence="2">SCRP23</strain>
    </source>
</reference>
<dbReference type="PROSITE" id="PS50042">
    <property type="entry name" value="CNMP_BINDING_3"/>
    <property type="match status" value="1"/>
</dbReference>
<dbReference type="CDD" id="cd00038">
    <property type="entry name" value="CAP_ED"/>
    <property type="match status" value="1"/>
</dbReference>
<gene>
    <name evidence="2" type="ORF">PHYBOEH_011676</name>
</gene>
<accession>A0A8T1X372</accession>
<dbReference type="EMBL" id="JAGDFL010000090">
    <property type="protein sequence ID" value="KAG7398120.1"/>
    <property type="molecule type" value="Genomic_DNA"/>
</dbReference>
<feature type="domain" description="Cyclic nucleotide-binding" evidence="1">
    <location>
        <begin position="88"/>
        <end position="197"/>
    </location>
</feature>
<name>A0A8T1X372_9STRA</name>
<dbReference type="Proteomes" id="UP000693981">
    <property type="component" value="Unassembled WGS sequence"/>
</dbReference>
<dbReference type="OrthoDB" id="78487at2759"/>
<keyword evidence="3" id="KW-1185">Reference proteome</keyword>
<dbReference type="InterPro" id="IPR000595">
    <property type="entry name" value="cNMP-bd_dom"/>
</dbReference>
<dbReference type="AlphaFoldDB" id="A0A8T1X372"/>
<evidence type="ECO:0000313" key="3">
    <source>
        <dbReference type="Proteomes" id="UP000693981"/>
    </source>
</evidence>
<comment type="caution">
    <text evidence="2">The sequence shown here is derived from an EMBL/GenBank/DDBJ whole genome shotgun (WGS) entry which is preliminary data.</text>
</comment>
<evidence type="ECO:0000313" key="2">
    <source>
        <dbReference type="EMBL" id="KAG7398120.1"/>
    </source>
</evidence>
<organism evidence="2 3">
    <name type="scientific">Phytophthora boehmeriae</name>
    <dbReference type="NCBI Taxonomy" id="109152"/>
    <lineage>
        <taxon>Eukaryota</taxon>
        <taxon>Sar</taxon>
        <taxon>Stramenopiles</taxon>
        <taxon>Oomycota</taxon>
        <taxon>Peronosporomycetes</taxon>
        <taxon>Peronosporales</taxon>
        <taxon>Peronosporaceae</taxon>
        <taxon>Phytophthora</taxon>
    </lineage>
</organism>
<proteinExistence type="predicted"/>
<protein>
    <recommendedName>
        <fullName evidence="1">Cyclic nucleotide-binding domain-containing protein</fullName>
    </recommendedName>
</protein>
<sequence length="197" mass="22008">MLAGDRTAAARQRWRKLRTAAFILRMLRSRSPISTSAPRKSAPFRESLLSEYSPERKMLLTRALAKPFWSRSEVDVKLLAELLRQCKFSPHLSSASHDALAQVLQIRMLHDGEIVFRQGDAVEEMSERFLVICGSLLVFSRDKESDDDSRSSADHDGFGELIDICNPGTSCGEDATLGAIVRKTTVLAQRTTSKIQV</sequence>
<evidence type="ECO:0000259" key="1">
    <source>
        <dbReference type="PROSITE" id="PS50042"/>
    </source>
</evidence>